<dbReference type="InterPro" id="IPR045584">
    <property type="entry name" value="Pilin-like"/>
</dbReference>
<evidence type="ECO:0000256" key="7">
    <source>
        <dbReference type="ARBA" id="ARBA00023136"/>
    </source>
</evidence>
<evidence type="ECO:0000256" key="4">
    <source>
        <dbReference type="ARBA" id="ARBA00022519"/>
    </source>
</evidence>
<evidence type="ECO:0000256" key="8">
    <source>
        <dbReference type="SAM" id="Phobius"/>
    </source>
</evidence>
<keyword evidence="4" id="KW-0997">Cell inner membrane</keyword>
<dbReference type="InterPro" id="IPR012902">
    <property type="entry name" value="N_methyl_site"/>
</dbReference>
<evidence type="ECO:0000256" key="6">
    <source>
        <dbReference type="ARBA" id="ARBA00022989"/>
    </source>
</evidence>
<dbReference type="Proteomes" id="UP000886043">
    <property type="component" value="Unassembled WGS sequence"/>
</dbReference>
<dbReference type="PROSITE" id="PS00409">
    <property type="entry name" value="PROKAR_NTER_METHYL"/>
    <property type="match status" value="1"/>
</dbReference>
<protein>
    <submittedName>
        <fullName evidence="9">Prepilin-type N-terminal cleavage/methylation domain-containing protein</fullName>
    </submittedName>
</protein>
<dbReference type="PANTHER" id="PTHR39583:SF2">
    <property type="entry name" value="TYPE II SECRETION SYSTEM PROTEIN J"/>
    <property type="match status" value="1"/>
</dbReference>
<feature type="transmembrane region" description="Helical" evidence="8">
    <location>
        <begin position="9"/>
        <end position="29"/>
    </location>
</feature>
<comment type="subcellular location">
    <subcellularLocation>
        <location evidence="1">Cell inner membrane</location>
        <topology evidence="1">Single-pass membrane protein</topology>
    </subcellularLocation>
</comment>
<evidence type="ECO:0000256" key="5">
    <source>
        <dbReference type="ARBA" id="ARBA00022692"/>
    </source>
</evidence>
<accession>A0A7C3GUQ5</accession>
<keyword evidence="2" id="KW-1003">Cell membrane</keyword>
<sequence>MREEKKQGFTLVELAIVLVIIGIILGAVIKGQDLIANARAKRFASELRKWEVMLWTYYDRHHKFPANKDKLGGLRAQVQNPIPLGGTYFWFGFGKDARGREVLVVCPGDENTASCTSANVTDEVAFYFRNVDLSIDGAENATDGLVLCLGSGSINTSDWTLTGTVDNCSDDYWNGTGVTGLIYSLGAQSFNDQD</sequence>
<evidence type="ECO:0000256" key="1">
    <source>
        <dbReference type="ARBA" id="ARBA00004377"/>
    </source>
</evidence>
<keyword evidence="5 8" id="KW-0812">Transmembrane</keyword>
<dbReference type="Gene3D" id="3.30.700.10">
    <property type="entry name" value="Glycoprotein, Type 4 Pilin"/>
    <property type="match status" value="1"/>
</dbReference>
<name>A0A7C3GUQ5_9BACT</name>
<evidence type="ECO:0000256" key="3">
    <source>
        <dbReference type="ARBA" id="ARBA00022481"/>
    </source>
</evidence>
<dbReference type="PANTHER" id="PTHR39583">
    <property type="entry name" value="TYPE II SECRETION SYSTEM PROTEIN J-RELATED"/>
    <property type="match status" value="1"/>
</dbReference>
<dbReference type="NCBIfam" id="TIGR02532">
    <property type="entry name" value="IV_pilin_GFxxxE"/>
    <property type="match status" value="1"/>
</dbReference>
<organism evidence="9">
    <name type="scientific">Thermosulfurimonas dismutans</name>
    <dbReference type="NCBI Taxonomy" id="999894"/>
    <lineage>
        <taxon>Bacteria</taxon>
        <taxon>Pseudomonadati</taxon>
        <taxon>Thermodesulfobacteriota</taxon>
        <taxon>Thermodesulfobacteria</taxon>
        <taxon>Thermodesulfobacteriales</taxon>
        <taxon>Thermodesulfobacteriaceae</taxon>
        <taxon>Thermosulfurimonas</taxon>
    </lineage>
</organism>
<keyword evidence="6 8" id="KW-1133">Transmembrane helix</keyword>
<reference evidence="9" key="1">
    <citation type="journal article" date="2020" name="mSystems">
        <title>Genome- and Community-Level Interaction Insights into Carbon Utilization and Element Cycling Functions of Hydrothermarchaeota in Hydrothermal Sediment.</title>
        <authorList>
            <person name="Zhou Z."/>
            <person name="Liu Y."/>
            <person name="Xu W."/>
            <person name="Pan J."/>
            <person name="Luo Z.H."/>
            <person name="Li M."/>
        </authorList>
    </citation>
    <scope>NUCLEOTIDE SEQUENCE [LARGE SCALE GENOMIC DNA]</scope>
    <source>
        <strain evidence="9">HyVt-483</strain>
    </source>
</reference>
<evidence type="ECO:0000256" key="2">
    <source>
        <dbReference type="ARBA" id="ARBA00022475"/>
    </source>
</evidence>
<proteinExistence type="predicted"/>
<keyword evidence="7 8" id="KW-0472">Membrane</keyword>
<dbReference type="AlphaFoldDB" id="A0A7C3GUQ5"/>
<comment type="caution">
    <text evidence="9">The sequence shown here is derived from an EMBL/GenBank/DDBJ whole genome shotgun (WGS) entry which is preliminary data.</text>
</comment>
<dbReference type="GO" id="GO:0005886">
    <property type="term" value="C:plasma membrane"/>
    <property type="evidence" value="ECO:0007669"/>
    <property type="project" value="UniProtKB-SubCell"/>
</dbReference>
<dbReference type="InterPro" id="IPR051621">
    <property type="entry name" value="T2SS_protein_J"/>
</dbReference>
<evidence type="ECO:0000313" key="9">
    <source>
        <dbReference type="EMBL" id="HFC97744.1"/>
    </source>
</evidence>
<dbReference type="SUPFAM" id="SSF54523">
    <property type="entry name" value="Pili subunits"/>
    <property type="match status" value="1"/>
</dbReference>
<dbReference type="Pfam" id="PF07963">
    <property type="entry name" value="N_methyl"/>
    <property type="match status" value="1"/>
</dbReference>
<gene>
    <name evidence="9" type="ORF">ENJ40_04715</name>
</gene>
<dbReference type="EMBL" id="DRMH01000060">
    <property type="protein sequence ID" value="HFC97744.1"/>
    <property type="molecule type" value="Genomic_DNA"/>
</dbReference>
<keyword evidence="3" id="KW-0488">Methylation</keyword>